<keyword evidence="1" id="KW-0732">Signal</keyword>
<feature type="chain" id="PRO_5012595336" description="Glycosyl transferase family 39" evidence="1">
    <location>
        <begin position="27"/>
        <end position="106"/>
    </location>
</feature>
<organism evidence="2 3">
    <name type="scientific">Teichococcus deserti</name>
    <dbReference type="NCBI Taxonomy" id="1817963"/>
    <lineage>
        <taxon>Bacteria</taxon>
        <taxon>Pseudomonadati</taxon>
        <taxon>Pseudomonadota</taxon>
        <taxon>Alphaproteobacteria</taxon>
        <taxon>Acetobacterales</taxon>
        <taxon>Roseomonadaceae</taxon>
        <taxon>Roseomonas</taxon>
    </lineage>
</organism>
<dbReference type="AlphaFoldDB" id="A0A1V2H0V5"/>
<protein>
    <recommendedName>
        <fullName evidence="4">Glycosyl transferase family 39</fullName>
    </recommendedName>
</protein>
<dbReference type="EMBL" id="MLCO01000143">
    <property type="protein sequence ID" value="ONG52206.1"/>
    <property type="molecule type" value="Genomic_DNA"/>
</dbReference>
<reference evidence="2 3" key="1">
    <citation type="submission" date="2016-10" db="EMBL/GenBank/DDBJ databases">
        <title>Draft Genome sequence of Roseomonas sp. strain M3.</title>
        <authorList>
            <person name="Subhash Y."/>
            <person name="Lee S."/>
        </authorList>
    </citation>
    <scope>NUCLEOTIDE SEQUENCE [LARGE SCALE GENOMIC DNA]</scope>
    <source>
        <strain evidence="2 3">M3</strain>
    </source>
</reference>
<evidence type="ECO:0000313" key="2">
    <source>
        <dbReference type="EMBL" id="ONG52206.1"/>
    </source>
</evidence>
<comment type="caution">
    <text evidence="2">The sequence shown here is derived from an EMBL/GenBank/DDBJ whole genome shotgun (WGS) entry which is preliminary data.</text>
</comment>
<proteinExistence type="predicted"/>
<evidence type="ECO:0000313" key="3">
    <source>
        <dbReference type="Proteomes" id="UP000188879"/>
    </source>
</evidence>
<dbReference type="Proteomes" id="UP000188879">
    <property type="component" value="Unassembled WGS sequence"/>
</dbReference>
<gene>
    <name evidence="2" type="ORF">BKE38_14880</name>
</gene>
<evidence type="ECO:0008006" key="4">
    <source>
        <dbReference type="Google" id="ProtNLM"/>
    </source>
</evidence>
<sequence length="106" mass="10137">MSTSSLSRALLLAAGFAVVAPGLSQARDLMENTNNASATGSPFAYAMPVTRSAEAGPSLRVGNSAGASAAVAAAPAEVTHARGALPSVVGNAASAFGGPGTGPIRG</sequence>
<name>A0A1V2H0V5_9PROT</name>
<accession>A0A1V2H0V5</accession>
<feature type="signal peptide" evidence="1">
    <location>
        <begin position="1"/>
        <end position="26"/>
    </location>
</feature>
<evidence type="ECO:0000256" key="1">
    <source>
        <dbReference type="SAM" id="SignalP"/>
    </source>
</evidence>
<dbReference type="OrthoDB" id="7289397at2"/>
<keyword evidence="3" id="KW-1185">Reference proteome</keyword>
<dbReference type="RefSeq" id="WP_076958132.1">
    <property type="nucleotide sequence ID" value="NZ_MLCO01000143.1"/>
</dbReference>